<feature type="domain" description="ABC-type glycine betaine transport system substrate-binding" evidence="3">
    <location>
        <begin position="51"/>
        <end position="324"/>
    </location>
</feature>
<keyword evidence="2" id="KW-0732">Signal</keyword>
<feature type="region of interest" description="Disordered" evidence="1">
    <location>
        <begin position="25"/>
        <end position="44"/>
    </location>
</feature>
<gene>
    <name evidence="4" type="ORF">J2Z76_002917</name>
</gene>
<evidence type="ECO:0000256" key="1">
    <source>
        <dbReference type="SAM" id="MobiDB-lite"/>
    </source>
</evidence>
<feature type="compositionally biased region" description="Polar residues" evidence="1">
    <location>
        <begin position="25"/>
        <end position="36"/>
    </location>
</feature>
<accession>A0ABS4GI57</accession>
<dbReference type="Gene3D" id="3.40.190.100">
    <property type="entry name" value="Glycine betaine-binding periplasmic protein, domain 2"/>
    <property type="match status" value="1"/>
</dbReference>
<protein>
    <submittedName>
        <fullName evidence="4">Glycine betaine/proline transport system permease protein/glycine betaine/proline transport system substrate-binding protein</fullName>
    </submittedName>
</protein>
<organism evidence="4 5">
    <name type="scientific">Sedimentibacter acidaminivorans</name>
    <dbReference type="NCBI Taxonomy" id="913099"/>
    <lineage>
        <taxon>Bacteria</taxon>
        <taxon>Bacillati</taxon>
        <taxon>Bacillota</taxon>
        <taxon>Tissierellia</taxon>
        <taxon>Sedimentibacter</taxon>
    </lineage>
</organism>
<dbReference type="Proteomes" id="UP001519342">
    <property type="component" value="Unassembled WGS sequence"/>
</dbReference>
<sequence length="346" mass="38901">MKKVLALLMVLVISVFMFTGCSKETATEQPDGQANEQQKEENKDPVNIIATGNGWDSQMLHNEIAKLIVENAYEGYTFETSTGSSTMNWQALVSGDIDIDIESWTDNVVSYPDDLANGDVVDIGVLVPDSNQGVYVPRYVIEGDAERGIEPMAPDLKTVEDLKKYADLFPDDEDESMGRIYGGIPGWMADEILYKKYEYYGLDEMYKYTRLGSEATLFASLVSAYNLGEPWVGYCYEPTWVSGKLDIVLLEDAPYDPDLYIEGKCAYPSQELKIVTSRNFAEKAPELLEFFTKYKTGSAVISEALAYLDETKATHEEAAKWLLKEHDNLLDEWLPKDKADKVRAIL</sequence>
<proteinExistence type="predicted"/>
<comment type="caution">
    <text evidence="4">The sequence shown here is derived from an EMBL/GenBank/DDBJ whole genome shotgun (WGS) entry which is preliminary data.</text>
</comment>
<dbReference type="PROSITE" id="PS51257">
    <property type="entry name" value="PROKAR_LIPOPROTEIN"/>
    <property type="match status" value="1"/>
</dbReference>
<keyword evidence="5" id="KW-1185">Reference proteome</keyword>
<dbReference type="EMBL" id="JAGGKS010000009">
    <property type="protein sequence ID" value="MBP1927045.1"/>
    <property type="molecule type" value="Genomic_DNA"/>
</dbReference>
<evidence type="ECO:0000259" key="3">
    <source>
        <dbReference type="Pfam" id="PF04069"/>
    </source>
</evidence>
<dbReference type="RefSeq" id="WP_209512760.1">
    <property type="nucleotide sequence ID" value="NZ_JAGGKS010000009.1"/>
</dbReference>
<feature type="chain" id="PRO_5045402850" evidence="2">
    <location>
        <begin position="20"/>
        <end position="346"/>
    </location>
</feature>
<evidence type="ECO:0000313" key="4">
    <source>
        <dbReference type="EMBL" id="MBP1927045.1"/>
    </source>
</evidence>
<dbReference type="Pfam" id="PF04069">
    <property type="entry name" value="OpuAC"/>
    <property type="match status" value="1"/>
</dbReference>
<name>A0ABS4GI57_9FIRM</name>
<reference evidence="4 5" key="1">
    <citation type="submission" date="2021-03" db="EMBL/GenBank/DDBJ databases">
        <title>Genomic Encyclopedia of Type Strains, Phase IV (KMG-IV): sequencing the most valuable type-strain genomes for metagenomic binning, comparative biology and taxonomic classification.</title>
        <authorList>
            <person name="Goeker M."/>
        </authorList>
    </citation>
    <scope>NUCLEOTIDE SEQUENCE [LARGE SCALE GENOMIC DNA]</scope>
    <source>
        <strain evidence="4 5">DSM 24004</strain>
    </source>
</reference>
<feature type="signal peptide" evidence="2">
    <location>
        <begin position="1"/>
        <end position="19"/>
    </location>
</feature>
<dbReference type="SUPFAM" id="SSF53850">
    <property type="entry name" value="Periplasmic binding protein-like II"/>
    <property type="match status" value="1"/>
</dbReference>
<dbReference type="InterPro" id="IPR007210">
    <property type="entry name" value="ABC_Gly_betaine_transp_sub-bd"/>
</dbReference>
<evidence type="ECO:0000313" key="5">
    <source>
        <dbReference type="Proteomes" id="UP001519342"/>
    </source>
</evidence>
<evidence type="ECO:0000256" key="2">
    <source>
        <dbReference type="SAM" id="SignalP"/>
    </source>
</evidence>
<dbReference type="Gene3D" id="3.10.105.10">
    <property type="entry name" value="Dipeptide-binding Protein, Domain 3"/>
    <property type="match status" value="2"/>
</dbReference>